<evidence type="ECO:0000313" key="2">
    <source>
        <dbReference type="Proteomes" id="UP000799778"/>
    </source>
</evidence>
<reference evidence="1" key="1">
    <citation type="journal article" date="2020" name="Stud. Mycol.">
        <title>101 Dothideomycetes genomes: a test case for predicting lifestyles and emergence of pathogens.</title>
        <authorList>
            <person name="Haridas S."/>
            <person name="Albert R."/>
            <person name="Binder M."/>
            <person name="Bloem J."/>
            <person name="Labutti K."/>
            <person name="Salamov A."/>
            <person name="Andreopoulos B."/>
            <person name="Baker S."/>
            <person name="Barry K."/>
            <person name="Bills G."/>
            <person name="Bluhm B."/>
            <person name="Cannon C."/>
            <person name="Castanera R."/>
            <person name="Culley D."/>
            <person name="Daum C."/>
            <person name="Ezra D."/>
            <person name="Gonzalez J."/>
            <person name="Henrissat B."/>
            <person name="Kuo A."/>
            <person name="Liang C."/>
            <person name="Lipzen A."/>
            <person name="Lutzoni F."/>
            <person name="Magnuson J."/>
            <person name="Mondo S."/>
            <person name="Nolan M."/>
            <person name="Ohm R."/>
            <person name="Pangilinan J."/>
            <person name="Park H.-J."/>
            <person name="Ramirez L."/>
            <person name="Alfaro M."/>
            <person name="Sun H."/>
            <person name="Tritt A."/>
            <person name="Yoshinaga Y."/>
            <person name="Zwiers L.-H."/>
            <person name="Turgeon B."/>
            <person name="Goodwin S."/>
            <person name="Spatafora J."/>
            <person name="Crous P."/>
            <person name="Grigoriev I."/>
        </authorList>
    </citation>
    <scope>NUCLEOTIDE SEQUENCE</scope>
    <source>
        <strain evidence="1">CBS 175.79</strain>
    </source>
</reference>
<dbReference type="Proteomes" id="UP000799778">
    <property type="component" value="Unassembled WGS sequence"/>
</dbReference>
<protein>
    <submittedName>
        <fullName evidence="1">Uncharacterized protein</fullName>
    </submittedName>
</protein>
<organism evidence="1 2">
    <name type="scientific">Aaosphaeria arxii CBS 175.79</name>
    <dbReference type="NCBI Taxonomy" id="1450172"/>
    <lineage>
        <taxon>Eukaryota</taxon>
        <taxon>Fungi</taxon>
        <taxon>Dikarya</taxon>
        <taxon>Ascomycota</taxon>
        <taxon>Pezizomycotina</taxon>
        <taxon>Dothideomycetes</taxon>
        <taxon>Pleosporomycetidae</taxon>
        <taxon>Pleosporales</taxon>
        <taxon>Pleosporales incertae sedis</taxon>
        <taxon>Aaosphaeria</taxon>
    </lineage>
</organism>
<dbReference type="GeneID" id="54279915"/>
<dbReference type="RefSeq" id="XP_033381363.1">
    <property type="nucleotide sequence ID" value="XM_033522518.1"/>
</dbReference>
<dbReference type="EMBL" id="ML978072">
    <property type="protein sequence ID" value="KAF2013024.1"/>
    <property type="molecule type" value="Genomic_DNA"/>
</dbReference>
<keyword evidence="2" id="KW-1185">Reference proteome</keyword>
<gene>
    <name evidence="1" type="ORF">BU24DRAFT_262670</name>
</gene>
<proteinExistence type="predicted"/>
<dbReference type="AlphaFoldDB" id="A0A6A5XL47"/>
<name>A0A6A5XL47_9PLEO</name>
<evidence type="ECO:0000313" key="1">
    <source>
        <dbReference type="EMBL" id="KAF2013024.1"/>
    </source>
</evidence>
<accession>A0A6A5XL47</accession>
<sequence>MSRIWRHRQSISQEHARPLSILDFRVLDWASVMDELMLKRPTSCIADVVHYLSSATKDSHNGSRGTVERLTPHLVEQRVDRITGARAPLQCDSSDFIQRGMLTSPGRAIPSAGFRLTASLLMYHCINQLRPTLPSASQLTAGHNAPIVSTFLAWPRFMAAPRADGGLLCEVAIGRLLAGCWRCTERPMALVGYRGSVRFLDPSASRTTGPREVRVSNIYNRQCAWRRDCRSLQWQHSLPPSSMSAPVAPTIGGYHAVSI</sequence>